<dbReference type="KEGG" id="kpul:GXN76_15220"/>
<proteinExistence type="predicted"/>
<keyword evidence="2" id="KW-1185">Reference proteome</keyword>
<accession>A0A7D3XK45</accession>
<organism evidence="1 2">
    <name type="scientific">Kroppenstedtia pulmonis</name>
    <dbReference type="NCBI Taxonomy" id="1380685"/>
    <lineage>
        <taxon>Bacteria</taxon>
        <taxon>Bacillati</taxon>
        <taxon>Bacillota</taxon>
        <taxon>Bacilli</taxon>
        <taxon>Bacillales</taxon>
        <taxon>Thermoactinomycetaceae</taxon>
        <taxon>Kroppenstedtia</taxon>
    </lineage>
</organism>
<sequence length="142" mass="17118">MRLGKPSVKNFLGGKRDHLSKITLDNIEQMMIHHECDKGFIEEILAVFEKRIEMYGEKEFQHWFHHLCFKVPEEFQNEKESVRIYRKYSSWMEREVRKLESETGLSWEEQTADIMYFNAKARKAQLVIRHRLSEIALDLLDK</sequence>
<gene>
    <name evidence="1" type="ORF">GXN76_15220</name>
</gene>
<reference evidence="1 2" key="1">
    <citation type="submission" date="2020-01" db="EMBL/GenBank/DDBJ databases">
        <authorList>
            <person name="Gulvik C.A."/>
            <person name="Batra D.G."/>
        </authorList>
    </citation>
    <scope>NUCLEOTIDE SEQUENCE [LARGE SCALE GENOMIC DNA]</scope>
    <source>
        <strain evidence="1 2">W9323</strain>
    </source>
</reference>
<evidence type="ECO:0000313" key="2">
    <source>
        <dbReference type="Proteomes" id="UP000503088"/>
    </source>
</evidence>
<dbReference type="Proteomes" id="UP000503088">
    <property type="component" value="Chromosome"/>
</dbReference>
<name>A0A7D3XK45_9BACL</name>
<protein>
    <submittedName>
        <fullName evidence="1">Uncharacterized protein</fullName>
    </submittedName>
</protein>
<dbReference type="EMBL" id="CP048104">
    <property type="protein sequence ID" value="QKG85664.1"/>
    <property type="molecule type" value="Genomic_DNA"/>
</dbReference>
<dbReference type="AlphaFoldDB" id="A0A7D3XK45"/>
<dbReference type="RefSeq" id="WP_173224519.1">
    <property type="nucleotide sequence ID" value="NZ_CP048104.1"/>
</dbReference>
<evidence type="ECO:0000313" key="1">
    <source>
        <dbReference type="EMBL" id="QKG85664.1"/>
    </source>
</evidence>